<name>A0A317C5P7_9GAMM</name>
<dbReference type="InterPro" id="IPR038765">
    <property type="entry name" value="Papain-like_cys_pep_sf"/>
</dbReference>
<sequence>MAASKVTEIIDTIQSGFLRRFGNVKYYPWPLFFVYDPKGYQVKGDEVREIIDMIQPGDILLRGYDKYLSGVFIPGYFSHSGIYVGEVKPEDKEIFDTSDDVEREDYFKPGKQMVIHAMAQGVFMEDIINFCRCDRMAILRFPKEFRAYDETDDAEPMEKLFSVKEYNLFRDLKAGKTIRFEDIFPMIYETALKQVGKPYDYKFNFDNYNDLSCTEYVQSCIKAMAPYHGIEAIEKHYFGLLKKSIIEPDAFYKDCFDMVWKSRSTDLTKVKR</sequence>
<protein>
    <submittedName>
        <fullName evidence="1">Uncharacterized protein</fullName>
    </submittedName>
</protein>
<evidence type="ECO:0000313" key="1">
    <source>
        <dbReference type="EMBL" id="PWQ93637.1"/>
    </source>
</evidence>
<dbReference type="EMBL" id="QGKL01000042">
    <property type="protein sequence ID" value="PWQ93637.1"/>
    <property type="molecule type" value="Genomic_DNA"/>
</dbReference>
<evidence type="ECO:0000313" key="2">
    <source>
        <dbReference type="Proteomes" id="UP000245506"/>
    </source>
</evidence>
<proteinExistence type="predicted"/>
<keyword evidence="2" id="KW-1185">Reference proteome</keyword>
<dbReference type="Gene3D" id="3.90.1720.10">
    <property type="entry name" value="endopeptidase domain like (from Nostoc punctiforme)"/>
    <property type="match status" value="1"/>
</dbReference>
<dbReference type="Pfam" id="PF05708">
    <property type="entry name" value="Peptidase_C92"/>
    <property type="match status" value="1"/>
</dbReference>
<gene>
    <name evidence="1" type="ORF">DKT75_18655</name>
</gene>
<dbReference type="Proteomes" id="UP000245506">
    <property type="component" value="Unassembled WGS sequence"/>
</dbReference>
<organism evidence="1 2">
    <name type="scientific">Leucothrix arctica</name>
    <dbReference type="NCBI Taxonomy" id="1481894"/>
    <lineage>
        <taxon>Bacteria</taxon>
        <taxon>Pseudomonadati</taxon>
        <taxon>Pseudomonadota</taxon>
        <taxon>Gammaproteobacteria</taxon>
        <taxon>Thiotrichales</taxon>
        <taxon>Thiotrichaceae</taxon>
        <taxon>Leucothrix</taxon>
    </lineage>
</organism>
<dbReference type="OrthoDB" id="195541at2"/>
<dbReference type="RefSeq" id="WP_109825636.1">
    <property type="nucleotide sequence ID" value="NZ_QGKL01000042.1"/>
</dbReference>
<reference evidence="1 2" key="1">
    <citation type="submission" date="2018-05" db="EMBL/GenBank/DDBJ databases">
        <title>Leucothrix arctica sp. nov., isolated from Arctic seawater.</title>
        <authorList>
            <person name="Choi A."/>
            <person name="Baek K."/>
        </authorList>
    </citation>
    <scope>NUCLEOTIDE SEQUENCE [LARGE SCALE GENOMIC DNA]</scope>
    <source>
        <strain evidence="1 2">IMCC9719</strain>
    </source>
</reference>
<dbReference type="AlphaFoldDB" id="A0A317C5P7"/>
<dbReference type="SUPFAM" id="SSF54001">
    <property type="entry name" value="Cysteine proteinases"/>
    <property type="match status" value="1"/>
</dbReference>
<accession>A0A317C5P7</accession>
<dbReference type="InterPro" id="IPR024453">
    <property type="entry name" value="Peptidase_C92"/>
</dbReference>
<comment type="caution">
    <text evidence="1">The sequence shown here is derived from an EMBL/GenBank/DDBJ whole genome shotgun (WGS) entry which is preliminary data.</text>
</comment>